<feature type="transmembrane region" description="Helical" evidence="10">
    <location>
        <begin position="186"/>
        <end position="208"/>
    </location>
</feature>
<feature type="transmembrane region" description="Helical" evidence="10">
    <location>
        <begin position="228"/>
        <end position="252"/>
    </location>
</feature>
<dbReference type="GO" id="GO:0098719">
    <property type="term" value="P:sodium ion import across plasma membrane"/>
    <property type="evidence" value="ECO:0007669"/>
    <property type="project" value="TreeGrafter"/>
</dbReference>
<dbReference type="PANTHER" id="PTHR10110:SF86">
    <property type="entry name" value="SODIUM_HYDROGEN EXCHANGER 7"/>
    <property type="match status" value="1"/>
</dbReference>
<evidence type="ECO:0000259" key="11">
    <source>
        <dbReference type="Pfam" id="PF00999"/>
    </source>
</evidence>
<keyword evidence="4 10" id="KW-0812">Transmembrane</keyword>
<feature type="transmembrane region" description="Helical" evidence="10">
    <location>
        <begin position="87"/>
        <end position="107"/>
    </location>
</feature>
<feature type="transmembrane region" description="Helical" evidence="10">
    <location>
        <begin position="350"/>
        <end position="375"/>
    </location>
</feature>
<comment type="function">
    <text evidence="10">Na(+)/H(+) antiporter that extrudes sodium in exchange for external protons.</text>
</comment>
<keyword evidence="13" id="KW-1185">Reference proteome</keyword>
<dbReference type="AlphaFoldDB" id="A0A9E2SBS9"/>
<feature type="transmembrane region" description="Helical" evidence="10">
    <location>
        <begin position="387"/>
        <end position="411"/>
    </location>
</feature>
<dbReference type="EMBL" id="JAHSPG010000015">
    <property type="protein sequence ID" value="MBV4359651.1"/>
    <property type="molecule type" value="Genomic_DNA"/>
</dbReference>
<evidence type="ECO:0000256" key="1">
    <source>
        <dbReference type="ARBA" id="ARBA00004651"/>
    </source>
</evidence>
<feature type="domain" description="Cation/H+ exchanger transmembrane" evidence="11">
    <location>
        <begin position="17"/>
        <end position="412"/>
    </location>
</feature>
<evidence type="ECO:0000256" key="6">
    <source>
        <dbReference type="ARBA" id="ARBA00023053"/>
    </source>
</evidence>
<keyword evidence="10" id="KW-0050">Antiport</keyword>
<evidence type="ECO:0000256" key="4">
    <source>
        <dbReference type="ARBA" id="ARBA00022692"/>
    </source>
</evidence>
<evidence type="ECO:0000256" key="2">
    <source>
        <dbReference type="ARBA" id="ARBA00022448"/>
    </source>
</evidence>
<keyword evidence="8 10" id="KW-0472">Membrane</keyword>
<keyword evidence="5 10" id="KW-1133">Transmembrane helix</keyword>
<comment type="similarity">
    <text evidence="10">Belongs to the monovalent cation:proton antiporter 1 (CPA1) transporter (TC 2.A.36) family.</text>
</comment>
<keyword evidence="2 10" id="KW-0813">Transport</keyword>
<feature type="transmembrane region" description="Helical" evidence="10">
    <location>
        <begin position="58"/>
        <end position="80"/>
    </location>
</feature>
<evidence type="ECO:0000313" key="13">
    <source>
        <dbReference type="Proteomes" id="UP000812270"/>
    </source>
</evidence>
<dbReference type="GO" id="GO:0015385">
    <property type="term" value="F:sodium:proton antiporter activity"/>
    <property type="evidence" value="ECO:0007669"/>
    <property type="project" value="InterPro"/>
</dbReference>
<dbReference type="RefSeq" id="WP_217793906.1">
    <property type="nucleotide sequence ID" value="NZ_JAHSPG010000015.1"/>
</dbReference>
<dbReference type="InterPro" id="IPR018422">
    <property type="entry name" value="Cation/H_exchanger_CPA1"/>
</dbReference>
<evidence type="ECO:0000256" key="9">
    <source>
        <dbReference type="ARBA" id="ARBA00023201"/>
    </source>
</evidence>
<dbReference type="Proteomes" id="UP000812270">
    <property type="component" value="Unassembled WGS sequence"/>
</dbReference>
<feature type="transmembrane region" description="Helical" evidence="10">
    <location>
        <begin position="306"/>
        <end position="330"/>
    </location>
</feature>
<proteinExistence type="inferred from homology"/>
<organism evidence="12 13">
    <name type="scientific">Pinibacter aurantiacus</name>
    <dbReference type="NCBI Taxonomy" id="2851599"/>
    <lineage>
        <taxon>Bacteria</taxon>
        <taxon>Pseudomonadati</taxon>
        <taxon>Bacteroidota</taxon>
        <taxon>Chitinophagia</taxon>
        <taxon>Chitinophagales</taxon>
        <taxon>Chitinophagaceae</taxon>
        <taxon>Pinibacter</taxon>
    </lineage>
</organism>
<comment type="subcellular location">
    <subcellularLocation>
        <location evidence="1 10">Cell membrane</location>
        <topology evidence="1 10">Multi-pass membrane protein</topology>
    </subcellularLocation>
</comment>
<gene>
    <name evidence="12" type="ORF">KTO63_20945</name>
</gene>
<feature type="transmembrane region" description="Helical" evidence="10">
    <location>
        <begin position="273"/>
        <end position="294"/>
    </location>
</feature>
<dbReference type="GO" id="GO:0051453">
    <property type="term" value="P:regulation of intracellular pH"/>
    <property type="evidence" value="ECO:0007669"/>
    <property type="project" value="TreeGrafter"/>
</dbReference>
<feature type="transmembrane region" description="Helical" evidence="10">
    <location>
        <begin position="113"/>
        <end position="137"/>
    </location>
</feature>
<keyword evidence="6 10" id="KW-0915">Sodium</keyword>
<dbReference type="GO" id="GO:0005886">
    <property type="term" value="C:plasma membrane"/>
    <property type="evidence" value="ECO:0007669"/>
    <property type="project" value="UniProtKB-SubCell"/>
</dbReference>
<dbReference type="PANTHER" id="PTHR10110">
    <property type="entry name" value="SODIUM/HYDROGEN EXCHANGER"/>
    <property type="match status" value="1"/>
</dbReference>
<dbReference type="InterPro" id="IPR006153">
    <property type="entry name" value="Cation/H_exchanger_TM"/>
</dbReference>
<keyword evidence="7 10" id="KW-0406">Ion transport</keyword>
<feature type="transmembrane region" description="Helical" evidence="10">
    <location>
        <begin position="30"/>
        <end position="46"/>
    </location>
</feature>
<comment type="caution">
    <text evidence="12">The sequence shown here is derived from an EMBL/GenBank/DDBJ whole genome shotgun (WGS) entry which is preliminary data.</text>
</comment>
<dbReference type="GO" id="GO:0015386">
    <property type="term" value="F:potassium:proton antiporter activity"/>
    <property type="evidence" value="ECO:0007669"/>
    <property type="project" value="TreeGrafter"/>
</dbReference>
<evidence type="ECO:0000256" key="10">
    <source>
        <dbReference type="RuleBase" id="RU366002"/>
    </source>
</evidence>
<dbReference type="InterPro" id="IPR004705">
    <property type="entry name" value="Cation/H_exchanger_CPA1_bac"/>
</dbReference>
<sequence>MDAIHHQLLLILSLLFAVFFLCIISEKLRMSVPVFLVIGGLLISLFPKVPHIAINPEFIFVIFLPPLLFDGAWNTSWSFFWKRRRTISLLAFGLVFFTSIVVAYFSHAMIPNFPLAMGFLLGGIVSPTDAVSAVAVLKGKKVPVRVQTVLEGESMVNDAAGLIVFRFALAAVLTGQFKMQTAALDFFISTGFGICIGLAIAVIIYFLYRIAPDNADIDTCLTLVTPYIMYVAAEYFECSGVMAVVTGGLYLASRSHDFLPYDSRMQANSVWATVRFLLNGFVFILIGLQLPIIIEVLGKREILGYALLYGIAISILVVLVRIAWVFPSVFLPRMLSKKIKLREKNPGWKIAFLISWSGMRGVLSLAAALSLPLMLSDKVTPFPNRNLVLFITFVVILFTLLVQGLTLPYVIKKLDAQEVDIELTKEHQEEAIRKSLYKVSVVFLTKKYGSQSLNGSFYKKLLVKAEIISTVVDKKLEQLDAEDSKNLMHIYHMAMLEVIALQRNELVNMGKNVGYNIELIEKHKLLLDLEESKINIELGISKEVVEEKNELAASDPETLTGLA</sequence>
<evidence type="ECO:0000256" key="3">
    <source>
        <dbReference type="ARBA" id="ARBA00022475"/>
    </source>
</evidence>
<dbReference type="Pfam" id="PF00999">
    <property type="entry name" value="Na_H_Exchanger"/>
    <property type="match status" value="1"/>
</dbReference>
<accession>A0A9E2SBS9</accession>
<keyword evidence="9 10" id="KW-0739">Sodium transport</keyword>
<keyword evidence="3 10" id="KW-1003">Cell membrane</keyword>
<protein>
    <submittedName>
        <fullName evidence="12">Na+/H+ antiporter</fullName>
    </submittedName>
</protein>
<dbReference type="NCBIfam" id="TIGR00831">
    <property type="entry name" value="a_cpa1"/>
    <property type="match status" value="1"/>
</dbReference>
<evidence type="ECO:0000256" key="8">
    <source>
        <dbReference type="ARBA" id="ARBA00023136"/>
    </source>
</evidence>
<name>A0A9E2SBS9_9BACT</name>
<evidence type="ECO:0000256" key="7">
    <source>
        <dbReference type="ARBA" id="ARBA00023065"/>
    </source>
</evidence>
<reference evidence="12" key="1">
    <citation type="submission" date="2021-06" db="EMBL/GenBank/DDBJ databases">
        <authorList>
            <person name="Huq M.A."/>
        </authorList>
    </citation>
    <scope>NUCLEOTIDE SEQUENCE</scope>
    <source>
        <strain evidence="12">MAH-26</strain>
    </source>
</reference>
<feature type="transmembrane region" description="Helical" evidence="10">
    <location>
        <begin position="6"/>
        <end position="23"/>
    </location>
</feature>
<evidence type="ECO:0000256" key="5">
    <source>
        <dbReference type="ARBA" id="ARBA00022989"/>
    </source>
</evidence>
<evidence type="ECO:0000313" key="12">
    <source>
        <dbReference type="EMBL" id="MBV4359651.1"/>
    </source>
</evidence>